<dbReference type="InParanoid" id="E8QWI1"/>
<dbReference type="HOGENOM" id="CLU_2825326_0_0_0"/>
<accession>E8QWI1</accession>
<sequence>MVFLIEEYAHKYNNLLLRNNNPGIRVRLTLEGYPAHRNGVRSSDVVTSKTVNGRVFIPEFGGWGIM</sequence>
<gene>
    <name evidence="1" type="ordered locus">Isop_1287</name>
</gene>
<dbReference type="KEGG" id="ipa:Isop_1287"/>
<dbReference type="EMBL" id="CP002353">
    <property type="protein sequence ID" value="ADV61873.1"/>
    <property type="molecule type" value="Genomic_DNA"/>
</dbReference>
<protein>
    <submittedName>
        <fullName evidence="1">Uncharacterized protein</fullName>
    </submittedName>
</protein>
<dbReference type="Proteomes" id="UP000008631">
    <property type="component" value="Chromosome"/>
</dbReference>
<organism evidence="1 2">
    <name type="scientific">Isosphaera pallida (strain ATCC 43644 / DSM 9630 / IS1B)</name>
    <dbReference type="NCBI Taxonomy" id="575540"/>
    <lineage>
        <taxon>Bacteria</taxon>
        <taxon>Pseudomonadati</taxon>
        <taxon>Planctomycetota</taxon>
        <taxon>Planctomycetia</taxon>
        <taxon>Isosphaerales</taxon>
        <taxon>Isosphaeraceae</taxon>
        <taxon>Isosphaera</taxon>
    </lineage>
</organism>
<keyword evidence="2" id="KW-1185">Reference proteome</keyword>
<proteinExistence type="predicted"/>
<reference key="1">
    <citation type="submission" date="2010-11" db="EMBL/GenBank/DDBJ databases">
        <title>The complete sequence of chromosome of Isophaera pallida ATCC 43644.</title>
        <authorList>
            <consortium name="US DOE Joint Genome Institute (JGI-PGF)"/>
            <person name="Lucas S."/>
            <person name="Copeland A."/>
            <person name="Lapidus A."/>
            <person name="Bruce D."/>
            <person name="Goodwin L."/>
            <person name="Pitluck S."/>
            <person name="Kyrpides N."/>
            <person name="Mavromatis K."/>
            <person name="Pagani I."/>
            <person name="Ivanova N."/>
            <person name="Saunders E."/>
            <person name="Brettin T."/>
            <person name="Detter J.C."/>
            <person name="Han C."/>
            <person name="Tapia R."/>
            <person name="Land M."/>
            <person name="Hauser L."/>
            <person name="Markowitz V."/>
            <person name="Cheng J.-F."/>
            <person name="Hugenholtz P."/>
            <person name="Woyke T."/>
            <person name="Wu D."/>
            <person name="Eisen J.A."/>
        </authorList>
    </citation>
    <scope>NUCLEOTIDE SEQUENCE</scope>
    <source>
        <strain>ATCC 43644</strain>
    </source>
</reference>
<dbReference type="AlphaFoldDB" id="E8QWI1"/>
<name>E8QWI1_ISOPI</name>
<reference evidence="1 2" key="2">
    <citation type="journal article" date="2011" name="Stand. Genomic Sci.">
        <title>Complete genome sequence of Isosphaera pallida type strain (IS1B).</title>
        <authorList>
            <consortium name="US DOE Joint Genome Institute (JGI-PGF)"/>
            <person name="Goker M."/>
            <person name="Cleland D."/>
            <person name="Saunders E."/>
            <person name="Lapidus A."/>
            <person name="Nolan M."/>
            <person name="Lucas S."/>
            <person name="Hammon N."/>
            <person name="Deshpande S."/>
            <person name="Cheng J.F."/>
            <person name="Tapia R."/>
            <person name="Han C."/>
            <person name="Goodwin L."/>
            <person name="Pitluck S."/>
            <person name="Liolios K."/>
            <person name="Pagani I."/>
            <person name="Ivanova N."/>
            <person name="Mavromatis K."/>
            <person name="Pati A."/>
            <person name="Chen A."/>
            <person name="Palaniappan K."/>
            <person name="Land M."/>
            <person name="Hauser L."/>
            <person name="Chang Y.J."/>
            <person name="Jeffries C.D."/>
            <person name="Detter J.C."/>
            <person name="Beck B."/>
            <person name="Woyke T."/>
            <person name="Bristow J."/>
            <person name="Eisen J.A."/>
            <person name="Markowitz V."/>
            <person name="Hugenholtz P."/>
            <person name="Kyrpides N.C."/>
            <person name="Klenk H.P."/>
        </authorList>
    </citation>
    <scope>NUCLEOTIDE SEQUENCE [LARGE SCALE GENOMIC DNA]</scope>
    <source>
        <strain evidence="2">ATCC 43644 / DSM 9630 / IS1B</strain>
    </source>
</reference>
<evidence type="ECO:0000313" key="2">
    <source>
        <dbReference type="Proteomes" id="UP000008631"/>
    </source>
</evidence>
<evidence type="ECO:0000313" key="1">
    <source>
        <dbReference type="EMBL" id="ADV61873.1"/>
    </source>
</evidence>